<sequence length="188" mass="20296">MAHKRHGKLPWKDLFLPSIKLAKEGFPVGKGLAGALNSRKASLESNPSLCEVFCKEGKVLQQNETLKMPKLARTYEILADEGPDAFYTGSLAQQIVADVQKAAITPQPYLAVHVVFSLDELPPVDLPGVGLASHNVALRFVEDLNRDTDGHGGGGGGWRGTIRTRDCGRKKRGNTVIMPFADIPLQAG</sequence>
<accession>A0ABQ7T7U4</accession>
<proteinExistence type="predicted"/>
<dbReference type="Pfam" id="PF01019">
    <property type="entry name" value="G_glu_transpept"/>
    <property type="match status" value="1"/>
</dbReference>
<dbReference type="EMBL" id="JAIPUX010001211">
    <property type="protein sequence ID" value="KAH0625678.1"/>
    <property type="molecule type" value="Genomic_DNA"/>
</dbReference>
<comment type="caution">
    <text evidence="2">The sequence shown here is derived from an EMBL/GenBank/DDBJ whole genome shotgun (WGS) entry which is preliminary data.</text>
</comment>
<dbReference type="PANTHER" id="PTHR11686:SF56">
    <property type="entry name" value="GLUTATHIONE HYDROLASE 1 PROENZYME-RELATED"/>
    <property type="match status" value="1"/>
</dbReference>
<reference evidence="2 3" key="1">
    <citation type="journal article" date="2022" name="Gigascience">
        <title>A chromosome-level genome assembly and annotation of the desert horned lizard, Phrynosoma platyrhinos, provides insight into chromosomal rearrangements among reptiles.</title>
        <authorList>
            <person name="Koochekian N."/>
            <person name="Ascanio A."/>
            <person name="Farleigh K."/>
            <person name="Card D.C."/>
            <person name="Schield D.R."/>
            <person name="Castoe T.A."/>
            <person name="Jezkova T."/>
        </authorList>
    </citation>
    <scope>NUCLEOTIDE SEQUENCE [LARGE SCALE GENOMIC DNA]</scope>
    <source>
        <strain evidence="2">NK-2021</strain>
    </source>
</reference>
<keyword evidence="3" id="KW-1185">Reference proteome</keyword>
<organism evidence="2 3">
    <name type="scientific">Phrynosoma platyrhinos</name>
    <name type="common">Desert horned lizard</name>
    <dbReference type="NCBI Taxonomy" id="52577"/>
    <lineage>
        <taxon>Eukaryota</taxon>
        <taxon>Metazoa</taxon>
        <taxon>Chordata</taxon>
        <taxon>Craniata</taxon>
        <taxon>Vertebrata</taxon>
        <taxon>Euteleostomi</taxon>
        <taxon>Lepidosauria</taxon>
        <taxon>Squamata</taxon>
        <taxon>Bifurcata</taxon>
        <taxon>Unidentata</taxon>
        <taxon>Episquamata</taxon>
        <taxon>Toxicofera</taxon>
        <taxon>Iguania</taxon>
        <taxon>Phrynosomatidae</taxon>
        <taxon>Phrynosomatinae</taxon>
        <taxon>Phrynosoma</taxon>
    </lineage>
</organism>
<dbReference type="InterPro" id="IPR000101">
    <property type="entry name" value="GGT_peptidase"/>
</dbReference>
<gene>
    <name evidence="2" type="ORF">JD844_015273</name>
</gene>
<dbReference type="PANTHER" id="PTHR11686">
    <property type="entry name" value="GAMMA GLUTAMYL TRANSPEPTIDASE"/>
    <property type="match status" value="1"/>
</dbReference>
<protein>
    <submittedName>
        <fullName evidence="2">Uncharacterized protein</fullName>
    </submittedName>
</protein>
<evidence type="ECO:0000313" key="2">
    <source>
        <dbReference type="EMBL" id="KAH0625678.1"/>
    </source>
</evidence>
<dbReference type="InterPro" id="IPR029055">
    <property type="entry name" value="Ntn_hydrolases_N"/>
</dbReference>
<keyword evidence="1" id="KW-0325">Glycoprotein</keyword>
<name>A0ABQ7T7U4_PHRPL</name>
<dbReference type="Proteomes" id="UP000826234">
    <property type="component" value="Unassembled WGS sequence"/>
</dbReference>
<evidence type="ECO:0000256" key="1">
    <source>
        <dbReference type="ARBA" id="ARBA00023180"/>
    </source>
</evidence>
<dbReference type="SUPFAM" id="SSF56235">
    <property type="entry name" value="N-terminal nucleophile aminohydrolases (Ntn hydrolases)"/>
    <property type="match status" value="1"/>
</dbReference>
<evidence type="ECO:0000313" key="3">
    <source>
        <dbReference type="Proteomes" id="UP000826234"/>
    </source>
</evidence>